<name>A0A8E6BA53_9BACT</name>
<gene>
    <name evidence="1" type="ORF">KIH39_08685</name>
</gene>
<dbReference type="KEGG" id="tsph:KIH39_08685"/>
<protein>
    <submittedName>
        <fullName evidence="1">Uncharacterized protein</fullName>
    </submittedName>
</protein>
<keyword evidence="2" id="KW-1185">Reference proteome</keyword>
<dbReference type="RefSeq" id="WP_213498942.1">
    <property type="nucleotide sequence ID" value="NZ_CP074694.1"/>
</dbReference>
<proteinExistence type="predicted"/>
<organism evidence="1 2">
    <name type="scientific">Telmatocola sphagniphila</name>
    <dbReference type="NCBI Taxonomy" id="1123043"/>
    <lineage>
        <taxon>Bacteria</taxon>
        <taxon>Pseudomonadati</taxon>
        <taxon>Planctomycetota</taxon>
        <taxon>Planctomycetia</taxon>
        <taxon>Gemmatales</taxon>
        <taxon>Gemmataceae</taxon>
    </lineage>
</organism>
<reference evidence="1" key="1">
    <citation type="submission" date="2021-05" db="EMBL/GenBank/DDBJ databases">
        <title>Complete genome sequence of the cellulolytic planctomycete Telmatocola sphagniphila SP2T and characterization of the first cellulase from planctomycetes.</title>
        <authorList>
            <person name="Rakitin A.L."/>
            <person name="Beletsky A.V."/>
            <person name="Naumoff D.G."/>
            <person name="Kulichevskaya I.S."/>
            <person name="Mardanov A.V."/>
            <person name="Ravin N.V."/>
            <person name="Dedysh S.N."/>
        </authorList>
    </citation>
    <scope>NUCLEOTIDE SEQUENCE</scope>
    <source>
        <strain evidence="1">SP2T</strain>
    </source>
</reference>
<evidence type="ECO:0000313" key="1">
    <source>
        <dbReference type="EMBL" id="QVL33966.1"/>
    </source>
</evidence>
<dbReference type="AlphaFoldDB" id="A0A8E6BA53"/>
<dbReference type="Proteomes" id="UP000676194">
    <property type="component" value="Chromosome"/>
</dbReference>
<evidence type="ECO:0000313" key="2">
    <source>
        <dbReference type="Proteomes" id="UP000676194"/>
    </source>
</evidence>
<dbReference type="EMBL" id="CP074694">
    <property type="protein sequence ID" value="QVL33966.1"/>
    <property type="molecule type" value="Genomic_DNA"/>
</dbReference>
<sequence length="168" mass="18483">MLNNKSTGSPFEEEIYSGDGYCLIYTLDGQEDYCTGDGPHVPFGSWFQEGAGGATAQGDGYEYDGSHVCFGGDDFILTKFLQVNPMLEIGSQVLVILPHGFVICGVVGEQKGVAAWQMHNVSLICRTNGVPWDELADGQHQEKPTYRKWGDVIVHNPIMVRVWKGQLP</sequence>
<accession>A0A8E6BA53</accession>